<keyword evidence="1" id="KW-0812">Transmembrane</keyword>
<comment type="caution">
    <text evidence="2">The sequence shown here is derived from an EMBL/GenBank/DDBJ whole genome shotgun (WGS) entry which is preliminary data.</text>
</comment>
<evidence type="ECO:0000313" key="2">
    <source>
        <dbReference type="EMBL" id="KRZ57552.1"/>
    </source>
</evidence>
<feature type="transmembrane region" description="Helical" evidence="1">
    <location>
        <begin position="34"/>
        <end position="50"/>
    </location>
</feature>
<reference evidence="2 3" key="1">
    <citation type="submission" date="2015-05" db="EMBL/GenBank/DDBJ databases">
        <title>Evolution of Trichinella species and genotypes.</title>
        <authorList>
            <person name="Korhonen P.K."/>
            <person name="Edoardo P."/>
            <person name="Giuseppe L.R."/>
            <person name="Gasser R.B."/>
        </authorList>
    </citation>
    <scope>NUCLEOTIDE SEQUENCE [LARGE SCALE GENOMIC DNA]</scope>
    <source>
        <strain evidence="2">ISS10</strain>
    </source>
</reference>
<protein>
    <submittedName>
        <fullName evidence="2">Uncharacterized protein</fullName>
    </submittedName>
</protein>
<keyword evidence="3" id="KW-1185">Reference proteome</keyword>
<dbReference type="OrthoDB" id="741027at2759"/>
<proteinExistence type="predicted"/>
<feature type="non-terminal residue" evidence="2">
    <location>
        <position position="1"/>
    </location>
</feature>
<keyword evidence="1" id="KW-1133">Transmembrane helix</keyword>
<dbReference type="Proteomes" id="UP000054721">
    <property type="component" value="Unassembled WGS sequence"/>
</dbReference>
<organism evidence="2 3">
    <name type="scientific">Trichinella nativa</name>
    <dbReference type="NCBI Taxonomy" id="6335"/>
    <lineage>
        <taxon>Eukaryota</taxon>
        <taxon>Metazoa</taxon>
        <taxon>Ecdysozoa</taxon>
        <taxon>Nematoda</taxon>
        <taxon>Enoplea</taxon>
        <taxon>Dorylaimia</taxon>
        <taxon>Trichinellida</taxon>
        <taxon>Trichinellidae</taxon>
        <taxon>Trichinella</taxon>
    </lineage>
</organism>
<evidence type="ECO:0000256" key="1">
    <source>
        <dbReference type="SAM" id="Phobius"/>
    </source>
</evidence>
<name>A0A0V1LDG5_9BILA</name>
<feature type="transmembrane region" description="Helical" evidence="1">
    <location>
        <begin position="70"/>
        <end position="89"/>
    </location>
</feature>
<sequence>LFSLLLSNITGNDVVQFVLFYQNFEVFVVVEQRSILSWLAVLFFLFHCYWHQSRLFTNWFRNFSQQTLHLNVPMAFCVDLFVLFVSLPASQLGT</sequence>
<dbReference type="EMBL" id="JYDW01000073">
    <property type="protein sequence ID" value="KRZ57552.1"/>
    <property type="molecule type" value="Genomic_DNA"/>
</dbReference>
<dbReference type="AlphaFoldDB" id="A0A0V1LDG5"/>
<evidence type="ECO:0000313" key="3">
    <source>
        <dbReference type="Proteomes" id="UP000054721"/>
    </source>
</evidence>
<gene>
    <name evidence="2" type="ORF">T02_9064</name>
</gene>
<keyword evidence="1" id="KW-0472">Membrane</keyword>
<accession>A0A0V1LDG5</accession>